<evidence type="ECO:0000313" key="2">
    <source>
        <dbReference type="EMBL" id="KAG5627814.1"/>
    </source>
</evidence>
<comment type="caution">
    <text evidence="2">The sequence shown here is derived from an EMBL/GenBank/DDBJ whole genome shotgun (WGS) entry which is preliminary data.</text>
</comment>
<dbReference type="Proteomes" id="UP000824120">
    <property type="component" value="Chromosome 2"/>
</dbReference>
<protein>
    <submittedName>
        <fullName evidence="2">Uncharacterized protein</fullName>
    </submittedName>
</protein>
<reference evidence="2 3" key="1">
    <citation type="submission" date="2020-09" db="EMBL/GenBank/DDBJ databases">
        <title>De no assembly of potato wild relative species, Solanum commersonii.</title>
        <authorList>
            <person name="Cho K."/>
        </authorList>
    </citation>
    <scope>NUCLEOTIDE SEQUENCE [LARGE SCALE GENOMIC DNA]</scope>
    <source>
        <strain evidence="2">LZ3.2</strain>
        <tissue evidence="2">Leaf</tissue>
    </source>
</reference>
<dbReference type="EMBL" id="JACXVP010000002">
    <property type="protein sequence ID" value="KAG5627814.1"/>
    <property type="molecule type" value="Genomic_DNA"/>
</dbReference>
<feature type="region of interest" description="Disordered" evidence="1">
    <location>
        <begin position="164"/>
        <end position="184"/>
    </location>
</feature>
<gene>
    <name evidence="2" type="ORF">H5410_013032</name>
</gene>
<accession>A0A9J6ATD3</accession>
<organism evidence="2 3">
    <name type="scientific">Solanum commersonii</name>
    <name type="common">Commerson's wild potato</name>
    <name type="synonym">Commerson's nightshade</name>
    <dbReference type="NCBI Taxonomy" id="4109"/>
    <lineage>
        <taxon>Eukaryota</taxon>
        <taxon>Viridiplantae</taxon>
        <taxon>Streptophyta</taxon>
        <taxon>Embryophyta</taxon>
        <taxon>Tracheophyta</taxon>
        <taxon>Spermatophyta</taxon>
        <taxon>Magnoliopsida</taxon>
        <taxon>eudicotyledons</taxon>
        <taxon>Gunneridae</taxon>
        <taxon>Pentapetalae</taxon>
        <taxon>asterids</taxon>
        <taxon>lamiids</taxon>
        <taxon>Solanales</taxon>
        <taxon>Solanaceae</taxon>
        <taxon>Solanoideae</taxon>
        <taxon>Solaneae</taxon>
        <taxon>Solanum</taxon>
    </lineage>
</organism>
<sequence>MQQIGIAATHAVTLLLKIQEKSEAPKYLTKSSSHTDVDEVYPTNLRRRSPPYQLISYRSKFLKVEISWGKTRKEDQPPLRGLNPQPPLSDHTTRSLYHPCTAQKAWGISVGRPRVYGVLGVVIDRCHCMIAEESMNNNTFDEFSSADKHRRLPIRLSIVSNHNNQKGFSQKNKEGIAVASPNTK</sequence>
<feature type="region of interest" description="Disordered" evidence="1">
    <location>
        <begin position="73"/>
        <end position="93"/>
    </location>
</feature>
<name>A0A9J6ATD3_SOLCO</name>
<proteinExistence type="predicted"/>
<dbReference type="AlphaFoldDB" id="A0A9J6ATD3"/>
<keyword evidence="3" id="KW-1185">Reference proteome</keyword>
<evidence type="ECO:0000313" key="3">
    <source>
        <dbReference type="Proteomes" id="UP000824120"/>
    </source>
</evidence>
<evidence type="ECO:0000256" key="1">
    <source>
        <dbReference type="SAM" id="MobiDB-lite"/>
    </source>
</evidence>